<sequence length="237" mass="26484">MSEQTPEKDSSISATGSGGRYPRTGRPLEARSKSSSIPYGLLLVMAIIIAVGGWLVYDLFEATEGELENARARIMQLEERARITDEAVTETGASASEQINLWESEIRRLEQQRKRNKSAIDANQVALQKQVKTLSAIETSMRGLKAQVSRHEGSFTQQQEVIDQLNTLQENVEQLVNQQRDLVDKVNVTSMTTSGLRSSLEPRVKENEEAIAAIDAYRREVNARLADLKRRIESSLP</sequence>
<evidence type="ECO:0000256" key="2">
    <source>
        <dbReference type="SAM" id="MobiDB-lite"/>
    </source>
</evidence>
<accession>A0A381Q5H3</accession>
<protein>
    <submittedName>
        <fullName evidence="4">Uncharacterized protein</fullName>
    </submittedName>
</protein>
<feature type="region of interest" description="Disordered" evidence="2">
    <location>
        <begin position="1"/>
        <end position="29"/>
    </location>
</feature>
<gene>
    <name evidence="4" type="ORF">METZ01_LOCUS27459</name>
</gene>
<dbReference type="SUPFAM" id="SSF90257">
    <property type="entry name" value="Myosin rod fragments"/>
    <property type="match status" value="1"/>
</dbReference>
<evidence type="ECO:0000256" key="1">
    <source>
        <dbReference type="SAM" id="Coils"/>
    </source>
</evidence>
<feature type="compositionally biased region" description="Basic and acidic residues" evidence="2">
    <location>
        <begin position="1"/>
        <end position="10"/>
    </location>
</feature>
<proteinExistence type="predicted"/>
<keyword evidence="3" id="KW-0472">Membrane</keyword>
<evidence type="ECO:0000256" key="3">
    <source>
        <dbReference type="SAM" id="Phobius"/>
    </source>
</evidence>
<reference evidence="4" key="1">
    <citation type="submission" date="2018-05" db="EMBL/GenBank/DDBJ databases">
        <authorList>
            <person name="Lanie J.A."/>
            <person name="Ng W.-L."/>
            <person name="Kazmierczak K.M."/>
            <person name="Andrzejewski T.M."/>
            <person name="Davidsen T.M."/>
            <person name="Wayne K.J."/>
            <person name="Tettelin H."/>
            <person name="Glass J.I."/>
            <person name="Rusch D."/>
            <person name="Podicherti R."/>
            <person name="Tsui H.-C.T."/>
            <person name="Winkler M.E."/>
        </authorList>
    </citation>
    <scope>NUCLEOTIDE SEQUENCE</scope>
</reference>
<feature type="coiled-coil region" evidence="1">
    <location>
        <begin position="60"/>
        <end position="119"/>
    </location>
</feature>
<dbReference type="AlphaFoldDB" id="A0A381Q5H3"/>
<keyword evidence="3" id="KW-1133">Transmembrane helix</keyword>
<dbReference type="EMBL" id="UINC01001216">
    <property type="protein sequence ID" value="SUZ74605.1"/>
    <property type="molecule type" value="Genomic_DNA"/>
</dbReference>
<feature type="coiled-coil region" evidence="1">
    <location>
        <begin position="158"/>
        <end position="185"/>
    </location>
</feature>
<organism evidence="4">
    <name type="scientific">marine metagenome</name>
    <dbReference type="NCBI Taxonomy" id="408172"/>
    <lineage>
        <taxon>unclassified sequences</taxon>
        <taxon>metagenomes</taxon>
        <taxon>ecological metagenomes</taxon>
    </lineage>
</organism>
<evidence type="ECO:0000313" key="4">
    <source>
        <dbReference type="EMBL" id="SUZ74605.1"/>
    </source>
</evidence>
<feature type="transmembrane region" description="Helical" evidence="3">
    <location>
        <begin position="36"/>
        <end position="57"/>
    </location>
</feature>
<name>A0A381Q5H3_9ZZZZ</name>
<keyword evidence="3" id="KW-0812">Transmembrane</keyword>
<keyword evidence="1" id="KW-0175">Coiled coil</keyword>